<comment type="caution">
    <text evidence="2">The sequence shown here is derived from an EMBL/GenBank/DDBJ whole genome shotgun (WGS) entry which is preliminary data.</text>
</comment>
<dbReference type="AlphaFoldDB" id="A0A6A0ADL3"/>
<gene>
    <name evidence="2" type="ORF">HaLaN_29562</name>
</gene>
<dbReference type="EMBL" id="BLLF01005056">
    <property type="protein sequence ID" value="GFH30672.1"/>
    <property type="molecule type" value="Genomic_DNA"/>
</dbReference>
<feature type="compositionally biased region" description="Basic and acidic residues" evidence="1">
    <location>
        <begin position="60"/>
        <end position="69"/>
    </location>
</feature>
<feature type="non-terminal residue" evidence="2">
    <location>
        <position position="1"/>
    </location>
</feature>
<organism evidence="2 3">
    <name type="scientific">Haematococcus lacustris</name>
    <name type="common">Green alga</name>
    <name type="synonym">Haematococcus pluvialis</name>
    <dbReference type="NCBI Taxonomy" id="44745"/>
    <lineage>
        <taxon>Eukaryota</taxon>
        <taxon>Viridiplantae</taxon>
        <taxon>Chlorophyta</taxon>
        <taxon>core chlorophytes</taxon>
        <taxon>Chlorophyceae</taxon>
        <taxon>CS clade</taxon>
        <taxon>Chlamydomonadales</taxon>
        <taxon>Haematococcaceae</taxon>
        <taxon>Haematococcus</taxon>
    </lineage>
</organism>
<evidence type="ECO:0000313" key="2">
    <source>
        <dbReference type="EMBL" id="GFH30672.1"/>
    </source>
</evidence>
<keyword evidence="3" id="KW-1185">Reference proteome</keyword>
<evidence type="ECO:0000256" key="1">
    <source>
        <dbReference type="SAM" id="MobiDB-lite"/>
    </source>
</evidence>
<feature type="non-terminal residue" evidence="2">
    <location>
        <position position="107"/>
    </location>
</feature>
<feature type="compositionally biased region" description="Polar residues" evidence="1">
    <location>
        <begin position="41"/>
        <end position="59"/>
    </location>
</feature>
<evidence type="ECO:0000313" key="3">
    <source>
        <dbReference type="Proteomes" id="UP000485058"/>
    </source>
</evidence>
<name>A0A6A0ADL3_HAELA</name>
<sequence>MGLASRTVMHDDKWEPSSCTFRWHYQCSERRQRFARPTRGSAVNTSPQRYNLAITSTHQTRSDESGKFDKLPVRASSAPSYECDSLISSATPRLARSGVSDANTGEV</sequence>
<accession>A0A6A0ADL3</accession>
<feature type="region of interest" description="Disordered" evidence="1">
    <location>
        <begin position="35"/>
        <end position="69"/>
    </location>
</feature>
<dbReference type="Proteomes" id="UP000485058">
    <property type="component" value="Unassembled WGS sequence"/>
</dbReference>
<protein>
    <submittedName>
        <fullName evidence="2">Uncharacterized protein</fullName>
    </submittedName>
</protein>
<proteinExistence type="predicted"/>
<reference evidence="2 3" key="1">
    <citation type="submission" date="2020-02" db="EMBL/GenBank/DDBJ databases">
        <title>Draft genome sequence of Haematococcus lacustris strain NIES-144.</title>
        <authorList>
            <person name="Morimoto D."/>
            <person name="Nakagawa S."/>
            <person name="Yoshida T."/>
            <person name="Sawayama S."/>
        </authorList>
    </citation>
    <scope>NUCLEOTIDE SEQUENCE [LARGE SCALE GENOMIC DNA]</scope>
    <source>
        <strain evidence="2 3">NIES-144</strain>
    </source>
</reference>